<dbReference type="OrthoDB" id="3778263at2759"/>
<dbReference type="AlphaFoldDB" id="A0A9P6GQL2"/>
<dbReference type="Proteomes" id="UP000756921">
    <property type="component" value="Unassembled WGS sequence"/>
</dbReference>
<proteinExistence type="predicted"/>
<organism evidence="2 3">
    <name type="scientific">Paraphaeosphaeria minitans</name>
    <dbReference type="NCBI Taxonomy" id="565426"/>
    <lineage>
        <taxon>Eukaryota</taxon>
        <taxon>Fungi</taxon>
        <taxon>Dikarya</taxon>
        <taxon>Ascomycota</taxon>
        <taxon>Pezizomycotina</taxon>
        <taxon>Dothideomycetes</taxon>
        <taxon>Pleosporomycetidae</taxon>
        <taxon>Pleosporales</taxon>
        <taxon>Massarineae</taxon>
        <taxon>Didymosphaeriaceae</taxon>
        <taxon>Paraphaeosphaeria</taxon>
    </lineage>
</organism>
<name>A0A9P6GQL2_9PLEO</name>
<accession>A0A9P6GQL2</accession>
<feature type="compositionally biased region" description="Basic and acidic residues" evidence="1">
    <location>
        <begin position="192"/>
        <end position="209"/>
    </location>
</feature>
<keyword evidence="3" id="KW-1185">Reference proteome</keyword>
<feature type="region of interest" description="Disordered" evidence="1">
    <location>
        <begin position="192"/>
        <end position="216"/>
    </location>
</feature>
<evidence type="ECO:0000256" key="1">
    <source>
        <dbReference type="SAM" id="MobiDB-lite"/>
    </source>
</evidence>
<protein>
    <submittedName>
        <fullName evidence="2">Uncharacterized protein</fullName>
    </submittedName>
</protein>
<gene>
    <name evidence="2" type="ORF">PMIN01_02072</name>
</gene>
<reference evidence="2" key="1">
    <citation type="journal article" date="2020" name="Mol. Plant Microbe Interact.">
        <title>Genome Sequence of the Biocontrol Agent Coniothyrium minitans strain Conio (IMI 134523).</title>
        <authorList>
            <person name="Patel D."/>
            <person name="Shittu T.A."/>
            <person name="Baroncelli R."/>
            <person name="Muthumeenakshi S."/>
            <person name="Osborne T.H."/>
            <person name="Janganan T.K."/>
            <person name="Sreenivasaprasad S."/>
        </authorList>
    </citation>
    <scope>NUCLEOTIDE SEQUENCE</scope>
    <source>
        <strain evidence="2">Conio</strain>
    </source>
</reference>
<dbReference type="EMBL" id="WJXW01000002">
    <property type="protein sequence ID" value="KAF9739438.1"/>
    <property type="molecule type" value="Genomic_DNA"/>
</dbReference>
<comment type="caution">
    <text evidence="2">The sequence shown here is derived from an EMBL/GenBank/DDBJ whole genome shotgun (WGS) entry which is preliminary data.</text>
</comment>
<evidence type="ECO:0000313" key="2">
    <source>
        <dbReference type="EMBL" id="KAF9739438.1"/>
    </source>
</evidence>
<evidence type="ECO:0000313" key="3">
    <source>
        <dbReference type="Proteomes" id="UP000756921"/>
    </source>
</evidence>
<sequence length="216" mass="25284">MPYILPLFDDFHDRLAHGRGLHLDMWRYLFEVLVQPRFQNVIFWRDSHQPHQLADGQKSYRLKSQRTGREGGKSCWTIQEFEGGSFTVKEYRLRTTYGDALDQVEETLKGIPTWKMQVNVHQVSLRYCAMTYETPLNFPDRVPFEDAIVFDMLLDLVTNNFEPHTKIIEDGPGLQLEILQLLEKANQEAVEAADRASGKRRLSMQERLDGKRKKQN</sequence>